<dbReference type="CDD" id="cd05237">
    <property type="entry name" value="UDP_invert_4-6DH_SDR_e"/>
    <property type="match status" value="1"/>
</dbReference>
<reference evidence="5 6" key="1">
    <citation type="submission" date="2018-07" db="EMBL/GenBank/DDBJ databases">
        <title>Genome sequencing of Runella.</title>
        <authorList>
            <person name="Baek M.-G."/>
            <person name="Yi H."/>
        </authorList>
    </citation>
    <scope>NUCLEOTIDE SEQUENCE [LARGE SCALE GENOMIC DNA]</scope>
    <source>
        <strain evidence="5 6">HYN0085</strain>
    </source>
</reference>
<evidence type="ECO:0000259" key="4">
    <source>
        <dbReference type="Pfam" id="PF17836"/>
    </source>
</evidence>
<feature type="transmembrane region" description="Helical" evidence="2">
    <location>
        <begin position="18"/>
        <end position="39"/>
    </location>
</feature>
<feature type="transmembrane region" description="Helical" evidence="2">
    <location>
        <begin position="51"/>
        <end position="69"/>
    </location>
</feature>
<dbReference type="InterPro" id="IPR029063">
    <property type="entry name" value="SAM-dependent_MTases_sf"/>
</dbReference>
<accession>A0A344TD28</accession>
<dbReference type="InterPro" id="IPR036291">
    <property type="entry name" value="NAD(P)-bd_dom_sf"/>
</dbReference>
<dbReference type="PANTHER" id="PTHR43318:SF1">
    <property type="entry name" value="POLYSACCHARIDE BIOSYNTHESIS PROTEIN EPSC-RELATED"/>
    <property type="match status" value="1"/>
</dbReference>
<dbReference type="EMBL" id="CP030850">
    <property type="protein sequence ID" value="AXE16549.1"/>
    <property type="molecule type" value="Genomic_DNA"/>
</dbReference>
<organism evidence="5 6">
    <name type="scientific">Runella rosea</name>
    <dbReference type="NCBI Taxonomy" id="2259595"/>
    <lineage>
        <taxon>Bacteria</taxon>
        <taxon>Pseudomonadati</taxon>
        <taxon>Bacteroidota</taxon>
        <taxon>Cytophagia</taxon>
        <taxon>Cytophagales</taxon>
        <taxon>Spirosomataceae</taxon>
        <taxon>Runella</taxon>
    </lineage>
</organism>
<sequence length="645" mass="73022">MIEHLLTRYSTRFVSQHLILAIDIAVVIVAFFIACTLRFNLEISAVNWSLYKYYLLVLLANRIIFFFYFRSYTGIVRHTSIADTSLIFKAITTSSLLTMIISVALSRSTDNNLFYIPISILSIEYFISLFLMIASRLLVKNIYKTLIVNAPGEKVNVLIYGAGELGILIKNTLLRNRHKKYNILGFIDDNPSLSFKSLEGVVVYSESDAVNQFIEGRNPEDIEVILAINDIKPQRKNQIIERFLQQDIIVKVAPSIYDKLGDYQLKTEEIRNIRIEDLLERDPIQIDNQNISRQLAGRVALVTGAAGSIGSEIIRQLIRFQPKTLILLDQSESGLYDLDNELKQQFRKYLGDGTRVILQVADATDEIRMRHIFSQYHPHFVFHAAAYKHVPLMEDHPYEAIKVNVFGTKILADLAVETGVNKFVMISTDKAVNPTNVMGATKRLAELYVQSLNNRFPNSTRFITTRFGNVLGSNGSVVPLFQRQIQAGGPITVTHPDVIRYFMTIPEACQLVLEAGSMGKGGEIFVFDMGEPVKIADLAQKMIKLSGLRLEKDIQITYTGLRPGEKLYEELLSDKERTVATYHPKIQIAKVYSSPFTEITTSLQDLRKALREGDKALMVTHLKTIVPEFVSNNSMYEELDGLELS</sequence>
<keyword evidence="2" id="KW-1133">Transmembrane helix</keyword>
<dbReference type="InterPro" id="IPR041561">
    <property type="entry name" value="PglD_N"/>
</dbReference>
<dbReference type="InterPro" id="IPR003869">
    <property type="entry name" value="Polysac_CapD-like"/>
</dbReference>
<dbReference type="SUPFAM" id="SSF51735">
    <property type="entry name" value="NAD(P)-binding Rossmann-fold domains"/>
    <property type="match status" value="1"/>
</dbReference>
<evidence type="ECO:0000313" key="6">
    <source>
        <dbReference type="Proteomes" id="UP000251993"/>
    </source>
</evidence>
<dbReference type="Pfam" id="PF02719">
    <property type="entry name" value="Polysacc_synt_2"/>
    <property type="match status" value="1"/>
</dbReference>
<dbReference type="SUPFAM" id="SSF53335">
    <property type="entry name" value="S-adenosyl-L-methionine-dependent methyltransferases"/>
    <property type="match status" value="1"/>
</dbReference>
<feature type="transmembrane region" description="Helical" evidence="2">
    <location>
        <begin position="81"/>
        <end position="101"/>
    </location>
</feature>
<protein>
    <submittedName>
        <fullName evidence="5">Polysaccharide biosynthesis protein</fullName>
    </submittedName>
</protein>
<dbReference type="PANTHER" id="PTHR43318">
    <property type="entry name" value="UDP-N-ACETYLGLUCOSAMINE 4,6-DEHYDRATASE"/>
    <property type="match status" value="1"/>
</dbReference>
<comment type="similarity">
    <text evidence="1">Belongs to the polysaccharide synthase family.</text>
</comment>
<keyword evidence="2" id="KW-0472">Membrane</keyword>
<evidence type="ECO:0000313" key="5">
    <source>
        <dbReference type="EMBL" id="AXE16549.1"/>
    </source>
</evidence>
<feature type="transmembrane region" description="Helical" evidence="2">
    <location>
        <begin position="113"/>
        <end position="134"/>
    </location>
</feature>
<gene>
    <name evidence="5" type="ORF">DR864_01800</name>
</gene>
<feature type="domain" description="PglD N-terminal" evidence="4">
    <location>
        <begin position="156"/>
        <end position="233"/>
    </location>
</feature>
<evidence type="ECO:0000256" key="1">
    <source>
        <dbReference type="ARBA" id="ARBA00007430"/>
    </source>
</evidence>
<evidence type="ECO:0000259" key="3">
    <source>
        <dbReference type="Pfam" id="PF02719"/>
    </source>
</evidence>
<evidence type="ECO:0000256" key="2">
    <source>
        <dbReference type="SAM" id="Phobius"/>
    </source>
</evidence>
<dbReference type="AlphaFoldDB" id="A0A344TD28"/>
<dbReference type="RefSeq" id="WP_114065336.1">
    <property type="nucleotide sequence ID" value="NZ_CP030850.1"/>
</dbReference>
<name>A0A344TD28_9BACT</name>
<dbReference type="Proteomes" id="UP000251993">
    <property type="component" value="Chromosome"/>
</dbReference>
<dbReference type="OrthoDB" id="9803111at2"/>
<dbReference type="Pfam" id="PF17836">
    <property type="entry name" value="PglD_N"/>
    <property type="match status" value="1"/>
</dbReference>
<keyword evidence="2" id="KW-0812">Transmembrane</keyword>
<dbReference type="InterPro" id="IPR051203">
    <property type="entry name" value="Polysaccharide_Synthase-Rel"/>
</dbReference>
<keyword evidence="6" id="KW-1185">Reference proteome</keyword>
<dbReference type="Gene3D" id="3.40.50.720">
    <property type="entry name" value="NAD(P)-binding Rossmann-like Domain"/>
    <property type="match status" value="2"/>
</dbReference>
<proteinExistence type="inferred from homology"/>
<dbReference type="KEGG" id="run:DR864_01800"/>
<feature type="domain" description="Polysaccharide biosynthesis protein CapD-like" evidence="3">
    <location>
        <begin position="301"/>
        <end position="590"/>
    </location>
</feature>